<dbReference type="Proteomes" id="UP001464923">
    <property type="component" value="Unassembled WGS sequence"/>
</dbReference>
<comment type="caution">
    <text evidence="7">The sequence shown here is derived from an EMBL/GenBank/DDBJ whole genome shotgun (WGS) entry which is preliminary data.</text>
</comment>
<evidence type="ECO:0000256" key="3">
    <source>
        <dbReference type="ARBA" id="ARBA00023274"/>
    </source>
</evidence>
<dbReference type="PROSITE" id="PS01167">
    <property type="entry name" value="RIBOSOMAL_L17"/>
    <property type="match status" value="1"/>
</dbReference>
<name>A0ABV1JW87_9PSEU</name>
<evidence type="ECO:0000256" key="5">
    <source>
        <dbReference type="RuleBase" id="RU000660"/>
    </source>
</evidence>
<dbReference type="Pfam" id="PF01196">
    <property type="entry name" value="Ribosomal_L17"/>
    <property type="match status" value="1"/>
</dbReference>
<feature type="compositionally biased region" description="Acidic residues" evidence="6">
    <location>
        <begin position="144"/>
        <end position="157"/>
    </location>
</feature>
<dbReference type="InterPro" id="IPR036373">
    <property type="entry name" value="Ribosomal_bL17_sf"/>
</dbReference>
<feature type="compositionally biased region" description="Low complexity" evidence="6">
    <location>
        <begin position="131"/>
        <end position="143"/>
    </location>
</feature>
<evidence type="ECO:0000256" key="6">
    <source>
        <dbReference type="SAM" id="MobiDB-lite"/>
    </source>
</evidence>
<dbReference type="SUPFAM" id="SSF64263">
    <property type="entry name" value="Prokaryotic ribosomal protein L17"/>
    <property type="match status" value="1"/>
</dbReference>
<accession>A0ABV1JW87</accession>
<sequence length="222" mass="23416">MPQPTKGARLGGSPAHQRLILANLATSLFEHGRITTTEAKARRLRPYAERLITKAKAGDLHNRREIMKVIRDKSVVHRLVTEIGPFFADRNGGYTRITKTMPRKGDNAPMAVIELVQQKTVTDEANRARRSAASQAAVAAPAAADEDTTVESTEATEAEVTAADQAQEAAEKAVDAAVEAEEVAPGSEAADKAVDAAAAAEEAADEASEAAEDSTGKKESGS</sequence>
<evidence type="ECO:0000313" key="8">
    <source>
        <dbReference type="Proteomes" id="UP001464923"/>
    </source>
</evidence>
<keyword evidence="2 4" id="KW-0689">Ribosomal protein</keyword>
<dbReference type="HAMAP" id="MF_01368">
    <property type="entry name" value="Ribosomal_bL17"/>
    <property type="match status" value="1"/>
</dbReference>
<reference evidence="7 8" key="1">
    <citation type="submission" date="2024-03" db="EMBL/GenBank/DDBJ databases">
        <title>Draft genome sequence of Pseudonocardia tropica JCM 19149.</title>
        <authorList>
            <person name="Butdee W."/>
            <person name="Duangmal K."/>
        </authorList>
    </citation>
    <scope>NUCLEOTIDE SEQUENCE [LARGE SCALE GENOMIC DNA]</scope>
    <source>
        <strain evidence="7 8">JCM 19149</strain>
    </source>
</reference>
<dbReference type="GO" id="GO:0005840">
    <property type="term" value="C:ribosome"/>
    <property type="evidence" value="ECO:0007669"/>
    <property type="project" value="UniProtKB-KW"/>
</dbReference>
<feature type="compositionally biased region" description="Low complexity" evidence="6">
    <location>
        <begin position="158"/>
        <end position="168"/>
    </location>
</feature>
<dbReference type="NCBIfam" id="TIGR00059">
    <property type="entry name" value="L17"/>
    <property type="match status" value="1"/>
</dbReference>
<organism evidence="7 8">
    <name type="scientific">Pseudonocardia tropica</name>
    <dbReference type="NCBI Taxonomy" id="681289"/>
    <lineage>
        <taxon>Bacteria</taxon>
        <taxon>Bacillati</taxon>
        <taxon>Actinomycetota</taxon>
        <taxon>Actinomycetes</taxon>
        <taxon>Pseudonocardiales</taxon>
        <taxon>Pseudonocardiaceae</taxon>
        <taxon>Pseudonocardia</taxon>
    </lineage>
</organism>
<dbReference type="EMBL" id="JBEDNP010000008">
    <property type="protein sequence ID" value="MEQ3540216.1"/>
    <property type="molecule type" value="Genomic_DNA"/>
</dbReference>
<proteinExistence type="inferred from homology"/>
<dbReference type="InterPro" id="IPR047859">
    <property type="entry name" value="Ribosomal_bL17_CS"/>
</dbReference>
<feature type="region of interest" description="Disordered" evidence="6">
    <location>
        <begin position="124"/>
        <end position="222"/>
    </location>
</feature>
<protein>
    <recommendedName>
        <fullName evidence="4">Large ribosomal subunit protein bL17</fullName>
    </recommendedName>
</protein>
<comment type="subunit">
    <text evidence="4">Part of the 50S ribosomal subunit. Contacts protein L32.</text>
</comment>
<evidence type="ECO:0000256" key="4">
    <source>
        <dbReference type="HAMAP-Rule" id="MF_01368"/>
    </source>
</evidence>
<evidence type="ECO:0000256" key="2">
    <source>
        <dbReference type="ARBA" id="ARBA00022980"/>
    </source>
</evidence>
<keyword evidence="3 4" id="KW-0687">Ribonucleoprotein</keyword>
<dbReference type="PANTHER" id="PTHR14413">
    <property type="entry name" value="RIBOSOMAL PROTEIN L17"/>
    <property type="match status" value="1"/>
</dbReference>
<evidence type="ECO:0000313" key="7">
    <source>
        <dbReference type="EMBL" id="MEQ3540216.1"/>
    </source>
</evidence>
<dbReference type="RefSeq" id="WP_345651839.1">
    <property type="nucleotide sequence ID" value="NZ_BAABLY010000080.1"/>
</dbReference>
<evidence type="ECO:0000256" key="1">
    <source>
        <dbReference type="ARBA" id="ARBA00008777"/>
    </source>
</evidence>
<feature type="compositionally biased region" description="Acidic residues" evidence="6">
    <location>
        <begin position="202"/>
        <end position="212"/>
    </location>
</feature>
<dbReference type="InterPro" id="IPR000456">
    <property type="entry name" value="Ribosomal_bL17"/>
</dbReference>
<comment type="similarity">
    <text evidence="1 4 5">Belongs to the bacterial ribosomal protein bL17 family.</text>
</comment>
<dbReference type="PANTHER" id="PTHR14413:SF16">
    <property type="entry name" value="LARGE RIBOSOMAL SUBUNIT PROTEIN BL17M"/>
    <property type="match status" value="1"/>
</dbReference>
<keyword evidence="8" id="KW-1185">Reference proteome</keyword>
<gene>
    <name evidence="4 7" type="primary">rplQ</name>
    <name evidence="7" type="ORF">WHI96_15420</name>
</gene>
<dbReference type="Gene3D" id="3.90.1030.10">
    <property type="entry name" value="Ribosomal protein L17"/>
    <property type="match status" value="1"/>
</dbReference>